<keyword evidence="1" id="KW-0285">Flavoprotein</keyword>
<evidence type="ECO:0000256" key="2">
    <source>
        <dbReference type="ARBA" id="ARBA00022827"/>
    </source>
</evidence>
<keyword evidence="2" id="KW-0274">FAD</keyword>
<sequence>MTTHFGAGAGQAIEDAYILGRLLAHPATDASNLRDALRIYDAVRRPVGNEVVERSLHVGLLYELVPSSFPPGTDAAKVHAGDRAELQKVVDEMLRVWAWHSERMPEQDWLQAQEMLLAA</sequence>
<comment type="caution">
    <text evidence="4">The sequence shown here is derived from an EMBL/GenBank/DDBJ whole genome shotgun (WGS) entry which is preliminary data.</text>
</comment>
<dbReference type="PANTHER" id="PTHR46720:SF3">
    <property type="entry name" value="FAD-BINDING DOMAIN-CONTAINING PROTEIN-RELATED"/>
    <property type="match status" value="1"/>
</dbReference>
<dbReference type="GO" id="GO:0044550">
    <property type="term" value="P:secondary metabolite biosynthetic process"/>
    <property type="evidence" value="ECO:0007669"/>
    <property type="project" value="TreeGrafter"/>
</dbReference>
<name>A0A9P3GE83_9APHY</name>
<dbReference type="AlphaFoldDB" id="A0A9P3GE83"/>
<evidence type="ECO:0000313" key="5">
    <source>
        <dbReference type="Proteomes" id="UP000703269"/>
    </source>
</evidence>
<evidence type="ECO:0000313" key="4">
    <source>
        <dbReference type="EMBL" id="GJE92729.1"/>
    </source>
</evidence>
<accession>A0A9P3GE83</accession>
<evidence type="ECO:0008006" key="6">
    <source>
        <dbReference type="Google" id="ProtNLM"/>
    </source>
</evidence>
<evidence type="ECO:0000256" key="3">
    <source>
        <dbReference type="ARBA" id="ARBA00023002"/>
    </source>
</evidence>
<dbReference type="InterPro" id="IPR036188">
    <property type="entry name" value="FAD/NAD-bd_sf"/>
</dbReference>
<evidence type="ECO:0000256" key="1">
    <source>
        <dbReference type="ARBA" id="ARBA00022630"/>
    </source>
</evidence>
<dbReference type="Proteomes" id="UP000703269">
    <property type="component" value="Unassembled WGS sequence"/>
</dbReference>
<dbReference type="GO" id="GO:0016491">
    <property type="term" value="F:oxidoreductase activity"/>
    <property type="evidence" value="ECO:0007669"/>
    <property type="project" value="UniProtKB-KW"/>
</dbReference>
<dbReference type="Gene3D" id="3.50.50.60">
    <property type="entry name" value="FAD/NAD(P)-binding domain"/>
    <property type="match status" value="1"/>
</dbReference>
<proteinExistence type="predicted"/>
<dbReference type="SUPFAM" id="SSF51905">
    <property type="entry name" value="FAD/NAD(P)-binding domain"/>
    <property type="match status" value="1"/>
</dbReference>
<keyword evidence="5" id="KW-1185">Reference proteome</keyword>
<dbReference type="EMBL" id="BPQB01000028">
    <property type="protein sequence ID" value="GJE92729.1"/>
    <property type="molecule type" value="Genomic_DNA"/>
</dbReference>
<gene>
    <name evidence="4" type="ORF">PsYK624_088850</name>
</gene>
<protein>
    <recommendedName>
        <fullName evidence="6">FAD-binding domain-containing protein</fullName>
    </recommendedName>
</protein>
<reference evidence="4 5" key="1">
    <citation type="submission" date="2021-08" db="EMBL/GenBank/DDBJ databases">
        <title>Draft Genome Sequence of Phanerochaete sordida strain YK-624.</title>
        <authorList>
            <person name="Mori T."/>
            <person name="Dohra H."/>
            <person name="Suzuki T."/>
            <person name="Kawagishi H."/>
            <person name="Hirai H."/>
        </authorList>
    </citation>
    <scope>NUCLEOTIDE SEQUENCE [LARGE SCALE GENOMIC DNA]</scope>
    <source>
        <strain evidence="4 5">YK-624</strain>
    </source>
</reference>
<keyword evidence="3" id="KW-0560">Oxidoreductase</keyword>
<organism evidence="4 5">
    <name type="scientific">Phanerochaete sordida</name>
    <dbReference type="NCBI Taxonomy" id="48140"/>
    <lineage>
        <taxon>Eukaryota</taxon>
        <taxon>Fungi</taxon>
        <taxon>Dikarya</taxon>
        <taxon>Basidiomycota</taxon>
        <taxon>Agaricomycotina</taxon>
        <taxon>Agaricomycetes</taxon>
        <taxon>Polyporales</taxon>
        <taxon>Phanerochaetaceae</taxon>
        <taxon>Phanerochaete</taxon>
    </lineage>
</organism>
<dbReference type="InterPro" id="IPR051104">
    <property type="entry name" value="FAD_monoxygenase"/>
</dbReference>
<dbReference type="OrthoDB" id="2792632at2759"/>
<dbReference type="PANTHER" id="PTHR46720">
    <property type="entry name" value="HYDROXYLASE, PUTATIVE (AFU_ORTHOLOGUE AFUA_3G01460)-RELATED"/>
    <property type="match status" value="1"/>
</dbReference>